<dbReference type="EMBL" id="CP017248">
    <property type="protein sequence ID" value="AOR30393.1"/>
    <property type="molecule type" value="Genomic_DNA"/>
</dbReference>
<proteinExistence type="predicted"/>
<organism evidence="1 2">
    <name type="scientific">Streptomyces fodineus</name>
    <dbReference type="NCBI Taxonomy" id="1904616"/>
    <lineage>
        <taxon>Bacteria</taxon>
        <taxon>Bacillati</taxon>
        <taxon>Actinomycetota</taxon>
        <taxon>Actinomycetes</taxon>
        <taxon>Kitasatosporales</taxon>
        <taxon>Streptomycetaceae</taxon>
        <taxon>Streptomyces</taxon>
    </lineage>
</organism>
<dbReference type="Proteomes" id="UP000094960">
    <property type="component" value="Chromosome"/>
</dbReference>
<dbReference type="Pfam" id="PF13814">
    <property type="entry name" value="Replic_Relax"/>
    <property type="match status" value="1"/>
</dbReference>
<evidence type="ECO:0000313" key="1">
    <source>
        <dbReference type="EMBL" id="AOR30393.1"/>
    </source>
</evidence>
<dbReference type="AlphaFoldDB" id="A0A1D7Y480"/>
<accession>A0A1D7Y480</accession>
<protein>
    <submittedName>
        <fullName evidence="1">Uncharacterized protein</fullName>
    </submittedName>
</protein>
<keyword evidence="2" id="KW-1185">Reference proteome</keyword>
<reference evidence="2" key="1">
    <citation type="submission" date="2016-09" db="EMBL/GenBank/DDBJ databases">
        <title>Streptomyces puniciscabiei strain:TW1S1 Genome sequencing and assembly.</title>
        <authorList>
            <person name="Kim M.-K."/>
            <person name="Kim S.B."/>
        </authorList>
    </citation>
    <scope>NUCLEOTIDE SEQUENCE [LARGE SCALE GENOMIC DNA]</scope>
    <source>
        <strain evidence="2">TW1S1</strain>
    </source>
</reference>
<evidence type="ECO:0000313" key="2">
    <source>
        <dbReference type="Proteomes" id="UP000094960"/>
    </source>
</evidence>
<dbReference type="KEGG" id="spun:BFF78_04390"/>
<dbReference type="InterPro" id="IPR025855">
    <property type="entry name" value="Replic_Relax"/>
</dbReference>
<sequence length="120" mass="13101">MTTLASVDAGGGVRLAMAVLTQYRMAATAHMHLADRPDHPPAGRPKERLVSPCLRHADRLRVARTARLRVGHTLTVNETGLAFLQDARRRGELCRPLDWIPEVHHPIGGGGAVIPDALMY</sequence>
<gene>
    <name evidence="1" type="ORF">BFF78_04390</name>
</gene>
<name>A0A1D7Y480_9ACTN</name>